<keyword evidence="2" id="KW-1185">Reference proteome</keyword>
<gene>
    <name evidence="1" type="ORF">V1525DRAFT_380530</name>
</gene>
<dbReference type="EMBL" id="MU971400">
    <property type="protein sequence ID" value="KAK9235948.1"/>
    <property type="molecule type" value="Genomic_DNA"/>
</dbReference>
<reference evidence="2" key="1">
    <citation type="journal article" date="2024" name="Front. Bioeng. Biotechnol.">
        <title>Genome-scale model development and genomic sequencing of the oleaginous clade Lipomyces.</title>
        <authorList>
            <person name="Czajka J.J."/>
            <person name="Han Y."/>
            <person name="Kim J."/>
            <person name="Mondo S.J."/>
            <person name="Hofstad B.A."/>
            <person name="Robles A."/>
            <person name="Haridas S."/>
            <person name="Riley R."/>
            <person name="LaButti K."/>
            <person name="Pangilinan J."/>
            <person name="Andreopoulos W."/>
            <person name="Lipzen A."/>
            <person name="Yan J."/>
            <person name="Wang M."/>
            <person name="Ng V."/>
            <person name="Grigoriev I.V."/>
            <person name="Spatafora J.W."/>
            <person name="Magnuson J.K."/>
            <person name="Baker S.E."/>
            <person name="Pomraning K.R."/>
        </authorList>
    </citation>
    <scope>NUCLEOTIDE SEQUENCE [LARGE SCALE GENOMIC DNA]</scope>
    <source>
        <strain evidence="2">CBS 7786</strain>
    </source>
</reference>
<accession>A0ACC3SWA3</accession>
<proteinExistence type="predicted"/>
<organism evidence="1 2">
    <name type="scientific">Lipomyces kononenkoae</name>
    <name type="common">Yeast</name>
    <dbReference type="NCBI Taxonomy" id="34357"/>
    <lineage>
        <taxon>Eukaryota</taxon>
        <taxon>Fungi</taxon>
        <taxon>Dikarya</taxon>
        <taxon>Ascomycota</taxon>
        <taxon>Saccharomycotina</taxon>
        <taxon>Lipomycetes</taxon>
        <taxon>Lipomycetales</taxon>
        <taxon>Lipomycetaceae</taxon>
        <taxon>Lipomyces</taxon>
    </lineage>
</organism>
<evidence type="ECO:0000313" key="1">
    <source>
        <dbReference type="EMBL" id="KAK9235948.1"/>
    </source>
</evidence>
<protein>
    <submittedName>
        <fullName evidence="1">Uncharacterized protein</fullName>
    </submittedName>
</protein>
<sequence>MPPPSPHDQMSSELFYSFLRITTAQVLRASGIDRCPPSVLDTLTDLAIRYMTLLSTRAASYAALCGRKEPDVGDIRMAMETIGGLRPMHMLDELPDGDWDEDAEDEGLQRFIEWCYNTTKEFSTVTGGEELIDGLLKKQSKISQEDRFRGTILDPSSAATEEPDAEMRIEGGPGPNLWSTDGKNGIT</sequence>
<evidence type="ECO:0000313" key="2">
    <source>
        <dbReference type="Proteomes" id="UP001433508"/>
    </source>
</evidence>
<dbReference type="Proteomes" id="UP001433508">
    <property type="component" value="Unassembled WGS sequence"/>
</dbReference>
<name>A0ACC3SWA3_LIPKO</name>
<comment type="caution">
    <text evidence="1">The sequence shown here is derived from an EMBL/GenBank/DDBJ whole genome shotgun (WGS) entry which is preliminary data.</text>
</comment>